<proteinExistence type="predicted"/>
<dbReference type="InterPro" id="IPR051797">
    <property type="entry name" value="TrmB-like"/>
</dbReference>
<dbReference type="CDD" id="cd00090">
    <property type="entry name" value="HTH_ARSR"/>
    <property type="match status" value="1"/>
</dbReference>
<evidence type="ECO:0000313" key="2">
    <source>
        <dbReference type="EMBL" id="PIT98352.1"/>
    </source>
</evidence>
<dbReference type="PANTHER" id="PTHR34293">
    <property type="entry name" value="HTH-TYPE TRANSCRIPTIONAL REGULATOR TRMBL2"/>
    <property type="match status" value="1"/>
</dbReference>
<dbReference type="EMBL" id="PEZP01000012">
    <property type="protein sequence ID" value="PIT98352.1"/>
    <property type="molecule type" value="Genomic_DNA"/>
</dbReference>
<dbReference type="InterPro" id="IPR002831">
    <property type="entry name" value="Tscrpt_reg_TrmB_N"/>
</dbReference>
<accession>A0A2M6WZV7</accession>
<dbReference type="Pfam" id="PF01978">
    <property type="entry name" value="TrmB"/>
    <property type="match status" value="1"/>
</dbReference>
<evidence type="ECO:0000313" key="3">
    <source>
        <dbReference type="Proteomes" id="UP000230731"/>
    </source>
</evidence>
<dbReference type="InterPro" id="IPR036390">
    <property type="entry name" value="WH_DNA-bd_sf"/>
</dbReference>
<dbReference type="PANTHER" id="PTHR34293:SF1">
    <property type="entry name" value="HTH-TYPE TRANSCRIPTIONAL REGULATOR TRMBL2"/>
    <property type="match status" value="1"/>
</dbReference>
<name>A0A2M6WZV7_9BACT</name>
<protein>
    <recommendedName>
        <fullName evidence="1">Transcription regulator TrmB N-terminal domain-containing protein</fullName>
    </recommendedName>
</protein>
<gene>
    <name evidence="2" type="ORF">COT71_01045</name>
</gene>
<feature type="domain" description="Transcription regulator TrmB N-terminal" evidence="1">
    <location>
        <begin position="7"/>
        <end position="74"/>
    </location>
</feature>
<organism evidence="2 3">
    <name type="scientific">Candidatus Andersenbacteria bacterium CG10_big_fil_rev_8_21_14_0_10_54_11</name>
    <dbReference type="NCBI Taxonomy" id="1974485"/>
    <lineage>
        <taxon>Bacteria</taxon>
        <taxon>Candidatus Anderseniibacteriota</taxon>
    </lineage>
</organism>
<dbReference type="AlphaFoldDB" id="A0A2M6WZV7"/>
<dbReference type="Proteomes" id="UP000230731">
    <property type="component" value="Unassembled WGS sequence"/>
</dbReference>
<dbReference type="Gene3D" id="1.10.10.10">
    <property type="entry name" value="Winged helix-like DNA-binding domain superfamily/Winged helix DNA-binding domain"/>
    <property type="match status" value="1"/>
</dbReference>
<comment type="caution">
    <text evidence="2">The sequence shown here is derived from an EMBL/GenBank/DDBJ whole genome shotgun (WGS) entry which is preliminary data.</text>
</comment>
<dbReference type="SUPFAM" id="SSF46785">
    <property type="entry name" value="Winged helix' DNA-binding domain"/>
    <property type="match status" value="1"/>
</dbReference>
<reference evidence="3" key="1">
    <citation type="submission" date="2017-09" db="EMBL/GenBank/DDBJ databases">
        <title>Depth-based differentiation of microbial function through sediment-hosted aquifers and enrichment of novel symbionts in the deep terrestrial subsurface.</title>
        <authorList>
            <person name="Probst A.J."/>
            <person name="Ladd B."/>
            <person name="Jarett J.K."/>
            <person name="Geller-Mcgrath D.E."/>
            <person name="Sieber C.M.K."/>
            <person name="Emerson J.B."/>
            <person name="Anantharaman K."/>
            <person name="Thomas B.C."/>
            <person name="Malmstrom R."/>
            <person name="Stieglmeier M."/>
            <person name="Klingl A."/>
            <person name="Woyke T."/>
            <person name="Ryan C.M."/>
            <person name="Banfield J.F."/>
        </authorList>
    </citation>
    <scope>NUCLEOTIDE SEQUENCE [LARGE SCALE GENOMIC DNA]</scope>
</reference>
<dbReference type="InterPro" id="IPR011991">
    <property type="entry name" value="ArsR-like_HTH"/>
</dbReference>
<dbReference type="InterPro" id="IPR036388">
    <property type="entry name" value="WH-like_DNA-bd_sf"/>
</dbReference>
<sequence>MVFEKELKKLGLKEKEAAVYLACLQLGPGPVQQISRKAKVVRATTYVVLESLMAQGLVTKYKEGKKTLFSAEPPRQLMRLLEKQREVIDEQQHALKLLLPELQVLMKSAAGRPTVRYFNGVEGLRAIRREMMMYSEPGDVWLSFTPVDHLDALLGGERDSYYRQRVAKNIKSKSIFSTRSQRFKSELLDGADALSELRFLSSDLFPSTSGMTIYRNRIAIGTFIDKVGGVIIESSPMADMMRRLFELAWAGAETLEAVRKRQGIHVNAS</sequence>
<evidence type="ECO:0000259" key="1">
    <source>
        <dbReference type="Pfam" id="PF01978"/>
    </source>
</evidence>